<dbReference type="Pfam" id="PF17786">
    <property type="entry name" value="Mannosidase_ig"/>
    <property type="match status" value="1"/>
</dbReference>
<comment type="caution">
    <text evidence="10">The sequence shown here is derived from an EMBL/GenBank/DDBJ whole genome shotgun (WGS) entry which is preliminary data.</text>
</comment>
<dbReference type="EMBL" id="JBAHYK010002193">
    <property type="protein sequence ID" value="KAL0565607.1"/>
    <property type="molecule type" value="Genomic_DNA"/>
</dbReference>
<organism evidence="10 11">
    <name type="scientific">Marasmius crinis-equi</name>
    <dbReference type="NCBI Taxonomy" id="585013"/>
    <lineage>
        <taxon>Eukaryota</taxon>
        <taxon>Fungi</taxon>
        <taxon>Dikarya</taxon>
        <taxon>Basidiomycota</taxon>
        <taxon>Agaricomycotina</taxon>
        <taxon>Agaricomycetes</taxon>
        <taxon>Agaricomycetidae</taxon>
        <taxon>Agaricales</taxon>
        <taxon>Marasmiineae</taxon>
        <taxon>Marasmiaceae</taxon>
        <taxon>Marasmius</taxon>
    </lineage>
</organism>
<dbReference type="InterPro" id="IPR013783">
    <property type="entry name" value="Ig-like_fold"/>
</dbReference>
<dbReference type="PANTHER" id="PTHR43730:SF1">
    <property type="entry name" value="BETA-MANNOSIDASE"/>
    <property type="match status" value="1"/>
</dbReference>
<comment type="pathway">
    <text evidence="2">Glycan metabolism; N-glycan degradation.</text>
</comment>
<dbReference type="InterPro" id="IPR017853">
    <property type="entry name" value="GH"/>
</dbReference>
<dbReference type="SUPFAM" id="SSF51445">
    <property type="entry name" value="(Trans)glycosidases"/>
    <property type="match status" value="1"/>
</dbReference>
<sequence length="1227" mass="139809">MVQETPLRPPQSRPLRVLMFGHPRTACHLLFKMLTGKPETDGLAFLDAYTSGIDRQNSYPPGNVIATPRRPVDGKVSYQTCLDDVQSVIEEDERNGKLPILLEHTHMLMTSATLNEHIAIPRTTRPSPVVVDNMLDVRPEQVAEVKAWDLAHAFDHDLHDIKLPNPTLLPDRFFFGFTPVITIRHPALTIPSLIRGRQKLQGKPLLDMEFAPIATFRWEKMIFDCYKSWAFELGMKTVPIVIDGTKLVRDPKGQMQKLCEILGVDEEQVVRYTWEPSANPARDAFWETFTGDLRRSSGIKPTPLPEQLNLAEEKIKWVREWGEELADEIDCWRMAEARTITFDALPWFWKQRDTSLDNVLDEIPSSSPSHSTESQGIVWRKAQSFPSEVHVELMKANLIPDPYLGFNEHEVQWVGEVEWLYYSSFSTPSSFTHAELVFHGLDTLVDVYLNGKIILSSANQFQIQTIPITKESLKADGDNDLFFHFKSAKLLAIELEKKFGRVRGGSTNLGDPSRVWDWGPELMTAGLYRTIELRTYTVQLSDFYARTIFDKKTSRWSLKLDLTLDGTTTHAKKARVTLARWGSGHVVQSEEMTLSVSSSGQEVKDALRWEFMPEEVSLWWPVGYGAQALYDLKVEILGEDAALLSSLSKRIGFRTVELVQNPLSEPDQYGQGTSFFFVVNDVPIFAAGSNWIPADNFLTTVTKERYRDWMRLAVEGGQNMVRVWGGGIYEDGAMMDACDELGLLCWHDFQFACGVYPGAQFPEFVEGVKKEAKDNVRRLRHHPCMALWCGNNEDYQMVLQWGDVLPSVVSSLTEPPIPYHRGSPYGGKGWDTADPTVGDVHQWNVWGGKELPWQNYDVLGGRFVSEFGMPALPSMQTVKYYFQSEEFPERNWHPQSKLVAQHTRAGAFERRFAIAMNDNFRVTEDLETYSYLTQLMQSSAIGYAYSVWRREWRGPGKEYCAGVLVWQLNDCWPVTSWAIADYFLRAKPVYYAIKRASAPLALGIYRTVHKNRPNDRPRQFYEYGAFQTVSATLDVWVSSSLAHVKDATLELRFYDIDDPSWSHRESRTFSDIKPNQTTELIERLKCPGKNAGGSVVVLARLVKDGKELSREVDWPQPYRYLVPPDPELTVEVVRMERKELEIQVEVQHPAKCVFFELDDDDAGVSANVGTYKEMSWSKVKWSDNGIDLVPGEKRVITVSDRGDLGLNARKIKARWLGNEKSTVVVSP</sequence>
<dbReference type="InterPro" id="IPR054593">
    <property type="entry name" value="Beta-mannosidase-like_N2"/>
</dbReference>
<evidence type="ECO:0000256" key="4">
    <source>
        <dbReference type="ARBA" id="ARBA00022801"/>
    </source>
</evidence>
<dbReference type="InterPro" id="IPR036156">
    <property type="entry name" value="Beta-gal/glucu_dom_sf"/>
</dbReference>
<keyword evidence="6" id="KW-0326">Glycosidase</keyword>
<dbReference type="Pfam" id="PF22666">
    <property type="entry name" value="Glyco_hydro_2_N2"/>
    <property type="match status" value="1"/>
</dbReference>
<dbReference type="SUPFAM" id="SSF52540">
    <property type="entry name" value="P-loop containing nucleoside triphosphate hydrolases"/>
    <property type="match status" value="1"/>
</dbReference>
<accession>A0ABR3ERT4</accession>
<dbReference type="Gene3D" id="2.60.40.10">
    <property type="entry name" value="Immunoglobulins"/>
    <property type="match status" value="2"/>
</dbReference>
<evidence type="ECO:0000256" key="1">
    <source>
        <dbReference type="ARBA" id="ARBA00000829"/>
    </source>
</evidence>
<dbReference type="InterPro" id="IPR050887">
    <property type="entry name" value="Beta-mannosidase_GH2"/>
</dbReference>
<keyword evidence="11" id="KW-1185">Reference proteome</keyword>
<feature type="domain" description="Mannosidase Ig/CBM-like" evidence="8">
    <location>
        <begin position="1032"/>
        <end position="1120"/>
    </location>
</feature>
<name>A0ABR3ERT4_9AGAR</name>
<evidence type="ECO:0000256" key="5">
    <source>
        <dbReference type="ARBA" id="ARBA00023180"/>
    </source>
</evidence>
<keyword evidence="5" id="KW-0325">Glycoprotein</keyword>
<evidence type="ECO:0000259" key="9">
    <source>
        <dbReference type="Pfam" id="PF22666"/>
    </source>
</evidence>
<dbReference type="PANTHER" id="PTHR43730">
    <property type="entry name" value="BETA-MANNOSIDASE"/>
    <property type="match status" value="1"/>
</dbReference>
<dbReference type="InterPro" id="IPR027417">
    <property type="entry name" value="P-loop_NTPase"/>
</dbReference>
<dbReference type="Pfam" id="PF17753">
    <property type="entry name" value="Ig_mannosidase"/>
    <property type="match status" value="1"/>
</dbReference>
<keyword evidence="4" id="KW-0378">Hydrolase</keyword>
<dbReference type="SUPFAM" id="SSF49785">
    <property type="entry name" value="Galactose-binding domain-like"/>
    <property type="match status" value="1"/>
</dbReference>
<evidence type="ECO:0000313" key="11">
    <source>
        <dbReference type="Proteomes" id="UP001465976"/>
    </source>
</evidence>
<feature type="domain" description="Beta-mannosidase-like galactose-binding" evidence="9">
    <location>
        <begin position="374"/>
        <end position="529"/>
    </location>
</feature>
<evidence type="ECO:0000313" key="10">
    <source>
        <dbReference type="EMBL" id="KAL0565607.1"/>
    </source>
</evidence>
<dbReference type="Proteomes" id="UP001465976">
    <property type="component" value="Unassembled WGS sequence"/>
</dbReference>
<dbReference type="Gene3D" id="2.60.120.260">
    <property type="entry name" value="Galactose-binding domain-like"/>
    <property type="match status" value="1"/>
</dbReference>
<evidence type="ECO:0000256" key="6">
    <source>
        <dbReference type="ARBA" id="ARBA00023295"/>
    </source>
</evidence>
<feature type="domain" description="Beta-mannosidase Ig-fold" evidence="7">
    <location>
        <begin position="1124"/>
        <end position="1208"/>
    </location>
</feature>
<dbReference type="SUPFAM" id="SSF49303">
    <property type="entry name" value="beta-Galactosidase/glucuronidase domain"/>
    <property type="match status" value="2"/>
</dbReference>
<reference evidence="10 11" key="1">
    <citation type="submission" date="2024-02" db="EMBL/GenBank/DDBJ databases">
        <title>A draft genome for the cacao thread blight pathogen Marasmius crinis-equi.</title>
        <authorList>
            <person name="Cohen S.P."/>
            <person name="Baruah I.K."/>
            <person name="Amoako-Attah I."/>
            <person name="Bukari Y."/>
            <person name="Meinhardt L.W."/>
            <person name="Bailey B.A."/>
        </authorList>
    </citation>
    <scope>NUCLEOTIDE SEQUENCE [LARGE SCALE GENOMIC DNA]</scope>
    <source>
        <strain evidence="10 11">GH-76</strain>
    </source>
</reference>
<evidence type="ECO:0000259" key="7">
    <source>
        <dbReference type="Pfam" id="PF17753"/>
    </source>
</evidence>
<proteinExistence type="predicted"/>
<dbReference type="InterPro" id="IPR041447">
    <property type="entry name" value="Mannosidase_ig"/>
</dbReference>
<dbReference type="Gene3D" id="3.20.20.80">
    <property type="entry name" value="Glycosidases"/>
    <property type="match status" value="1"/>
</dbReference>
<dbReference type="InterPro" id="IPR008979">
    <property type="entry name" value="Galactose-bd-like_sf"/>
</dbReference>
<comment type="catalytic activity">
    <reaction evidence="1">
        <text>Hydrolysis of terminal, non-reducing beta-D-mannose residues in beta-D-mannosides.</text>
        <dbReference type="EC" id="3.2.1.25"/>
    </reaction>
</comment>
<evidence type="ECO:0000256" key="3">
    <source>
        <dbReference type="ARBA" id="ARBA00012754"/>
    </source>
</evidence>
<dbReference type="EC" id="3.2.1.25" evidence="3"/>
<evidence type="ECO:0000256" key="2">
    <source>
        <dbReference type="ARBA" id="ARBA00004740"/>
    </source>
</evidence>
<dbReference type="InterPro" id="IPR041625">
    <property type="entry name" value="Beta-mannosidase_Ig"/>
</dbReference>
<evidence type="ECO:0000259" key="8">
    <source>
        <dbReference type="Pfam" id="PF17786"/>
    </source>
</evidence>
<gene>
    <name evidence="10" type="ORF">V5O48_016417</name>
</gene>
<protein>
    <recommendedName>
        <fullName evidence="3">beta-mannosidase</fullName>
        <ecNumber evidence="3">3.2.1.25</ecNumber>
    </recommendedName>
</protein>